<keyword evidence="4" id="KW-1185">Reference proteome</keyword>
<evidence type="ECO:0000256" key="1">
    <source>
        <dbReference type="SAM" id="MobiDB-lite"/>
    </source>
</evidence>
<feature type="region of interest" description="Disordered" evidence="1">
    <location>
        <begin position="164"/>
        <end position="194"/>
    </location>
</feature>
<evidence type="ECO:0000256" key="2">
    <source>
        <dbReference type="SAM" id="Phobius"/>
    </source>
</evidence>
<evidence type="ECO:0008006" key="5">
    <source>
        <dbReference type="Google" id="ProtNLM"/>
    </source>
</evidence>
<name>A0A1X7L7J4_9MICO</name>
<dbReference type="OrthoDB" id="4792842at2"/>
<accession>A0A1X7L7J4</accession>
<dbReference type="STRING" id="150121.SAMN06296010_3395"/>
<keyword evidence="2" id="KW-1133">Transmembrane helix</keyword>
<protein>
    <recommendedName>
        <fullName evidence="5">Cell division protein FtsL</fullName>
    </recommendedName>
</protein>
<proteinExistence type="predicted"/>
<dbReference type="RefSeq" id="WP_085488240.1">
    <property type="nucleotide sequence ID" value="NZ_FXAY01000008.1"/>
</dbReference>
<reference evidence="4" key="1">
    <citation type="submission" date="2017-04" db="EMBL/GenBank/DDBJ databases">
        <authorList>
            <person name="Varghese N."/>
            <person name="Submissions S."/>
        </authorList>
    </citation>
    <scope>NUCLEOTIDE SEQUENCE [LARGE SCALE GENOMIC DNA]</scope>
    <source>
        <strain evidence="4">VKM Ac-2510</strain>
    </source>
</reference>
<dbReference type="Proteomes" id="UP000193244">
    <property type="component" value="Unassembled WGS sequence"/>
</dbReference>
<keyword evidence="2" id="KW-0472">Membrane</keyword>
<sequence length="194" mass="19888">MTNLATVPISRLGAPASTPAVEPRRRWLKPAPDSVPRQRRRPRIVYAAVAIGGIAIIALAQLLLTIGLSDGAYQVSAQQAKLKDLSRTNQALSEQLTALSSPQNLVQNAQSLGMVANGNTVYLRLSDGAVLGSPAPASAATAPIAADQALVPNSLLQPAPVVAAPVPDASSAPPTAAPDPSVPWQGALPSPQTH</sequence>
<organism evidence="3 4">
    <name type="scientific">Agreia pratensis</name>
    <dbReference type="NCBI Taxonomy" id="150121"/>
    <lineage>
        <taxon>Bacteria</taxon>
        <taxon>Bacillati</taxon>
        <taxon>Actinomycetota</taxon>
        <taxon>Actinomycetes</taxon>
        <taxon>Micrococcales</taxon>
        <taxon>Microbacteriaceae</taxon>
        <taxon>Agreia</taxon>
    </lineage>
</organism>
<evidence type="ECO:0000313" key="4">
    <source>
        <dbReference type="Proteomes" id="UP000193244"/>
    </source>
</evidence>
<feature type="compositionally biased region" description="Low complexity" evidence="1">
    <location>
        <begin position="164"/>
        <end position="174"/>
    </location>
</feature>
<dbReference type="AlphaFoldDB" id="A0A1X7L7J4"/>
<keyword evidence="2" id="KW-0812">Transmembrane</keyword>
<dbReference type="EMBL" id="FXAY01000008">
    <property type="protein sequence ID" value="SMG49434.1"/>
    <property type="molecule type" value="Genomic_DNA"/>
</dbReference>
<feature type="transmembrane region" description="Helical" evidence="2">
    <location>
        <begin position="44"/>
        <end position="64"/>
    </location>
</feature>
<gene>
    <name evidence="3" type="ORF">SAMN06296010_3395</name>
</gene>
<evidence type="ECO:0000313" key="3">
    <source>
        <dbReference type="EMBL" id="SMG49434.1"/>
    </source>
</evidence>